<evidence type="ECO:0000256" key="3">
    <source>
        <dbReference type="ARBA" id="ARBA00022989"/>
    </source>
</evidence>
<evidence type="ECO:0000256" key="1">
    <source>
        <dbReference type="ARBA" id="ARBA00004141"/>
    </source>
</evidence>
<feature type="domain" description="Rhodopsin" evidence="8">
    <location>
        <begin position="27"/>
        <end position="270"/>
    </location>
</feature>
<dbReference type="PANTHER" id="PTHR33048:SF47">
    <property type="entry name" value="INTEGRAL MEMBRANE PROTEIN-RELATED"/>
    <property type="match status" value="1"/>
</dbReference>
<evidence type="ECO:0000313" key="10">
    <source>
        <dbReference type="Proteomes" id="UP001303222"/>
    </source>
</evidence>
<dbReference type="Pfam" id="PF20684">
    <property type="entry name" value="Fung_rhodopsin"/>
    <property type="match status" value="1"/>
</dbReference>
<feature type="region of interest" description="Disordered" evidence="6">
    <location>
        <begin position="384"/>
        <end position="424"/>
    </location>
</feature>
<evidence type="ECO:0000259" key="8">
    <source>
        <dbReference type="Pfam" id="PF20684"/>
    </source>
</evidence>
<comment type="similarity">
    <text evidence="5">Belongs to the SAT4 family.</text>
</comment>
<gene>
    <name evidence="9" type="ORF">QBC32DRAFT_52249</name>
</gene>
<proteinExistence type="inferred from homology"/>
<sequence>MTWSSRGAGVFACSSITLFIAATTVVLRFISRGYLCRVLRSSDWVIAVALLFSISTTVTHGLLINHGLGKHIWENPRSEEMLMMKLGYITIILYHIGSTLTKLSILLLFTDIFHITVVRQISWCMIIIVSLYGVYMTMTNVFFCYPIPIYWTPDDQRTPGDGWCFNKERKWFADASINLVTDFVIWGLPLPVVRGMKRLGKRERVWLFGVFGVGFFICIVSIIRLYPLKLSATSSDPSYDNAPVTCWSAIELNVSIAIACLMTLKPLLARLLPRLVHDGIFQNHPPQNGNGNVGRDSPHDRRLKRRQRQMKGRNGNENGARLQKKKKTKKQRGMSERLGQAAEGAGRRMSGGVMSVMSVHGRHSQGFSRGNGGFAEMRDMDDTMKTDFSSQHPATISSPPLRRGKAGGRYGSGSASHYHRPMGRDEEEVLGMTGLSSLDGSRWLDEDESIDDGRRCGTLST</sequence>
<keyword evidence="3 7" id="KW-1133">Transmembrane helix</keyword>
<dbReference type="Proteomes" id="UP001303222">
    <property type="component" value="Unassembled WGS sequence"/>
</dbReference>
<evidence type="ECO:0000256" key="4">
    <source>
        <dbReference type="ARBA" id="ARBA00023136"/>
    </source>
</evidence>
<feature type="compositionally biased region" description="Polar residues" evidence="6">
    <location>
        <begin position="386"/>
        <end position="398"/>
    </location>
</feature>
<evidence type="ECO:0000256" key="7">
    <source>
        <dbReference type="SAM" id="Phobius"/>
    </source>
</evidence>
<reference evidence="9" key="2">
    <citation type="submission" date="2023-06" db="EMBL/GenBank/DDBJ databases">
        <authorList>
            <consortium name="Lawrence Berkeley National Laboratory"/>
            <person name="Mondo S.J."/>
            <person name="Hensen N."/>
            <person name="Bonometti L."/>
            <person name="Westerberg I."/>
            <person name="Brannstrom I.O."/>
            <person name="Guillou S."/>
            <person name="Cros-Aarteil S."/>
            <person name="Calhoun S."/>
            <person name="Haridas S."/>
            <person name="Kuo A."/>
            <person name="Pangilinan J."/>
            <person name="Riley R."/>
            <person name="Labutti K."/>
            <person name="Andreopoulos B."/>
            <person name="Lipzen A."/>
            <person name="Chen C."/>
            <person name="Yanf M."/>
            <person name="Daum C."/>
            <person name="Ng V."/>
            <person name="Clum A."/>
            <person name="Steindorff A."/>
            <person name="Ohm R."/>
            <person name="Martin F."/>
            <person name="Silar P."/>
            <person name="Natvig D."/>
            <person name="Lalanne C."/>
            <person name="Gautier V."/>
            <person name="Ament-Velasquez S.L."/>
            <person name="Kruys A."/>
            <person name="Hutchinson M.I."/>
            <person name="Powell A.J."/>
            <person name="Barry K."/>
            <person name="Miller A.N."/>
            <person name="Grigoriev I.V."/>
            <person name="Debuchy R."/>
            <person name="Gladieux P."/>
            <person name="Thoren M.H."/>
            <person name="Johannesson H."/>
        </authorList>
    </citation>
    <scope>NUCLEOTIDE SEQUENCE</scope>
    <source>
        <strain evidence="9">CBS 626.80</strain>
    </source>
</reference>
<feature type="transmembrane region" description="Helical" evidence="7">
    <location>
        <begin position="121"/>
        <end position="151"/>
    </location>
</feature>
<dbReference type="InterPro" id="IPR052337">
    <property type="entry name" value="SAT4-like"/>
</dbReference>
<reference evidence="9" key="1">
    <citation type="journal article" date="2023" name="Mol. Phylogenet. Evol.">
        <title>Genome-scale phylogeny and comparative genomics of the fungal order Sordariales.</title>
        <authorList>
            <person name="Hensen N."/>
            <person name="Bonometti L."/>
            <person name="Westerberg I."/>
            <person name="Brannstrom I.O."/>
            <person name="Guillou S."/>
            <person name="Cros-Aarteil S."/>
            <person name="Calhoun S."/>
            <person name="Haridas S."/>
            <person name="Kuo A."/>
            <person name="Mondo S."/>
            <person name="Pangilinan J."/>
            <person name="Riley R."/>
            <person name="LaButti K."/>
            <person name="Andreopoulos B."/>
            <person name="Lipzen A."/>
            <person name="Chen C."/>
            <person name="Yan M."/>
            <person name="Daum C."/>
            <person name="Ng V."/>
            <person name="Clum A."/>
            <person name="Steindorff A."/>
            <person name="Ohm R.A."/>
            <person name="Martin F."/>
            <person name="Silar P."/>
            <person name="Natvig D.O."/>
            <person name="Lalanne C."/>
            <person name="Gautier V."/>
            <person name="Ament-Velasquez S.L."/>
            <person name="Kruys A."/>
            <person name="Hutchinson M.I."/>
            <person name="Powell A.J."/>
            <person name="Barry K."/>
            <person name="Miller A.N."/>
            <person name="Grigoriev I.V."/>
            <person name="Debuchy R."/>
            <person name="Gladieux P."/>
            <person name="Hiltunen Thoren M."/>
            <person name="Johannesson H."/>
        </authorList>
    </citation>
    <scope>NUCLEOTIDE SEQUENCE</scope>
    <source>
        <strain evidence="9">CBS 626.80</strain>
    </source>
</reference>
<evidence type="ECO:0000256" key="2">
    <source>
        <dbReference type="ARBA" id="ARBA00022692"/>
    </source>
</evidence>
<dbReference type="PANTHER" id="PTHR33048">
    <property type="entry name" value="PTH11-LIKE INTEGRAL MEMBRANE PROTEIN (AFU_ORTHOLOGUE AFUA_5G11245)"/>
    <property type="match status" value="1"/>
</dbReference>
<dbReference type="EMBL" id="MU859079">
    <property type="protein sequence ID" value="KAK3955245.1"/>
    <property type="molecule type" value="Genomic_DNA"/>
</dbReference>
<feature type="region of interest" description="Disordered" evidence="6">
    <location>
        <begin position="282"/>
        <end position="349"/>
    </location>
</feature>
<feature type="transmembrane region" description="Helical" evidence="7">
    <location>
        <begin position="6"/>
        <end position="30"/>
    </location>
</feature>
<name>A0AAN6P095_9PEZI</name>
<feature type="transmembrane region" description="Helical" evidence="7">
    <location>
        <begin position="86"/>
        <end position="109"/>
    </location>
</feature>
<dbReference type="GO" id="GO:0016020">
    <property type="term" value="C:membrane"/>
    <property type="evidence" value="ECO:0007669"/>
    <property type="project" value="UniProtKB-SubCell"/>
</dbReference>
<dbReference type="InterPro" id="IPR049326">
    <property type="entry name" value="Rhodopsin_dom_fungi"/>
</dbReference>
<evidence type="ECO:0000313" key="9">
    <source>
        <dbReference type="EMBL" id="KAK3955245.1"/>
    </source>
</evidence>
<feature type="compositionally biased region" description="Basic residues" evidence="6">
    <location>
        <begin position="322"/>
        <end position="332"/>
    </location>
</feature>
<keyword evidence="10" id="KW-1185">Reference proteome</keyword>
<keyword evidence="2 7" id="KW-0812">Transmembrane</keyword>
<protein>
    <recommendedName>
        <fullName evidence="8">Rhodopsin domain-containing protein</fullName>
    </recommendedName>
</protein>
<keyword evidence="4 7" id="KW-0472">Membrane</keyword>
<comment type="subcellular location">
    <subcellularLocation>
        <location evidence="1">Membrane</location>
        <topology evidence="1">Multi-pass membrane protein</topology>
    </subcellularLocation>
</comment>
<feature type="compositionally biased region" description="Basic residues" evidence="6">
    <location>
        <begin position="301"/>
        <end position="311"/>
    </location>
</feature>
<evidence type="ECO:0000256" key="5">
    <source>
        <dbReference type="ARBA" id="ARBA00038359"/>
    </source>
</evidence>
<feature type="transmembrane region" description="Helical" evidence="7">
    <location>
        <begin position="205"/>
        <end position="227"/>
    </location>
</feature>
<dbReference type="AlphaFoldDB" id="A0AAN6P095"/>
<accession>A0AAN6P095</accession>
<feature type="transmembrane region" description="Helical" evidence="7">
    <location>
        <begin position="42"/>
        <end position="66"/>
    </location>
</feature>
<evidence type="ECO:0000256" key="6">
    <source>
        <dbReference type="SAM" id="MobiDB-lite"/>
    </source>
</evidence>
<feature type="transmembrane region" description="Helical" evidence="7">
    <location>
        <begin position="171"/>
        <end position="193"/>
    </location>
</feature>
<organism evidence="9 10">
    <name type="scientific">Pseudoneurospora amorphoporcata</name>
    <dbReference type="NCBI Taxonomy" id="241081"/>
    <lineage>
        <taxon>Eukaryota</taxon>
        <taxon>Fungi</taxon>
        <taxon>Dikarya</taxon>
        <taxon>Ascomycota</taxon>
        <taxon>Pezizomycotina</taxon>
        <taxon>Sordariomycetes</taxon>
        <taxon>Sordariomycetidae</taxon>
        <taxon>Sordariales</taxon>
        <taxon>Sordariaceae</taxon>
        <taxon>Pseudoneurospora</taxon>
    </lineage>
</organism>
<comment type="caution">
    <text evidence="9">The sequence shown here is derived from an EMBL/GenBank/DDBJ whole genome shotgun (WGS) entry which is preliminary data.</text>
</comment>